<evidence type="ECO:0000313" key="3">
    <source>
        <dbReference type="Proteomes" id="UP000515512"/>
    </source>
</evidence>
<dbReference type="InterPro" id="IPR005025">
    <property type="entry name" value="FMN_Rdtase-like_dom"/>
</dbReference>
<dbReference type="KEGG" id="nhu:H0264_24345"/>
<protein>
    <submittedName>
        <fullName evidence="2">NAD(P)H-dependent oxidoreductase</fullName>
    </submittedName>
</protein>
<feature type="domain" description="NADPH-dependent FMN reductase-like" evidence="1">
    <location>
        <begin position="2"/>
        <end position="145"/>
    </location>
</feature>
<reference evidence="2 3" key="1">
    <citation type="submission" date="2020-07" db="EMBL/GenBank/DDBJ databases">
        <authorList>
            <person name="Zhuang K."/>
            <person name="Ran Y."/>
        </authorList>
    </citation>
    <scope>NUCLEOTIDE SEQUENCE [LARGE SCALE GENOMIC DNA]</scope>
    <source>
        <strain evidence="2 3">WCH-YHL-001</strain>
    </source>
</reference>
<evidence type="ECO:0000259" key="1">
    <source>
        <dbReference type="Pfam" id="PF03358"/>
    </source>
</evidence>
<dbReference type="Gene3D" id="3.40.50.360">
    <property type="match status" value="1"/>
</dbReference>
<dbReference type="GO" id="GO:0005829">
    <property type="term" value="C:cytosol"/>
    <property type="evidence" value="ECO:0007669"/>
    <property type="project" value="TreeGrafter"/>
</dbReference>
<dbReference type="GO" id="GO:0010181">
    <property type="term" value="F:FMN binding"/>
    <property type="evidence" value="ECO:0007669"/>
    <property type="project" value="TreeGrafter"/>
</dbReference>
<dbReference type="GO" id="GO:0016491">
    <property type="term" value="F:oxidoreductase activity"/>
    <property type="evidence" value="ECO:0007669"/>
    <property type="project" value="InterPro"/>
</dbReference>
<dbReference type="SUPFAM" id="SSF52218">
    <property type="entry name" value="Flavoproteins"/>
    <property type="match status" value="1"/>
</dbReference>
<name>A0A7D6YZK5_9NOCA</name>
<dbReference type="Proteomes" id="UP000515512">
    <property type="component" value="Chromosome"/>
</dbReference>
<dbReference type="PANTHER" id="PTHR30543">
    <property type="entry name" value="CHROMATE REDUCTASE"/>
    <property type="match status" value="1"/>
</dbReference>
<sequence length="206" mass="22688">MIKIGIILGSTRPNRNAPQVARWVLEHASRRGDAEFEIIDLKDHPLPHFEEEVPPMFGPSVHAHTRAWAERLAGFDGFIIVTPEYNHGAPGVLKNAIDHAFAEWANKAIGFVSYGVDGGVRAVEQLRSVCGVLGLADVGYQVTLSVKTDFENHTVFRPADRHDVTLNGLLDQLVAWSTALAPLRYSVTDTPDFTEGATHDEQLSVR</sequence>
<dbReference type="InterPro" id="IPR029039">
    <property type="entry name" value="Flavoprotein-like_sf"/>
</dbReference>
<organism evidence="2 3">
    <name type="scientific">Nocardia huaxiensis</name>
    <dbReference type="NCBI Taxonomy" id="2755382"/>
    <lineage>
        <taxon>Bacteria</taxon>
        <taxon>Bacillati</taxon>
        <taxon>Actinomycetota</taxon>
        <taxon>Actinomycetes</taxon>
        <taxon>Mycobacteriales</taxon>
        <taxon>Nocardiaceae</taxon>
        <taxon>Nocardia</taxon>
    </lineage>
</organism>
<proteinExistence type="predicted"/>
<evidence type="ECO:0000313" key="2">
    <source>
        <dbReference type="EMBL" id="QLY28486.1"/>
    </source>
</evidence>
<dbReference type="Pfam" id="PF03358">
    <property type="entry name" value="FMN_red"/>
    <property type="match status" value="1"/>
</dbReference>
<dbReference type="EMBL" id="CP059399">
    <property type="protein sequence ID" value="QLY28486.1"/>
    <property type="molecule type" value="Genomic_DNA"/>
</dbReference>
<keyword evidence="3" id="KW-1185">Reference proteome</keyword>
<accession>A0A7D6YZK5</accession>
<dbReference type="PANTHER" id="PTHR30543:SF21">
    <property type="entry name" value="NAD(P)H-DEPENDENT FMN REDUCTASE LOT6"/>
    <property type="match status" value="1"/>
</dbReference>
<dbReference type="RefSeq" id="WP_181579692.1">
    <property type="nucleotide sequence ID" value="NZ_CP059399.1"/>
</dbReference>
<dbReference type="InterPro" id="IPR050712">
    <property type="entry name" value="NAD(P)H-dep_reductase"/>
</dbReference>
<dbReference type="AlphaFoldDB" id="A0A7D6YZK5"/>
<gene>
    <name evidence="2" type="ORF">H0264_24345</name>
</gene>